<dbReference type="EMBL" id="PXYW01000028">
    <property type="protein sequence ID" value="PSR33025.1"/>
    <property type="molecule type" value="Genomic_DNA"/>
</dbReference>
<reference evidence="1 2" key="1">
    <citation type="journal article" date="2014" name="BMC Genomics">
        <title>Comparison of environmental and isolate Sulfobacillus genomes reveals diverse carbon, sulfur, nitrogen, and hydrogen metabolisms.</title>
        <authorList>
            <person name="Justice N.B."/>
            <person name="Norman A."/>
            <person name="Brown C.T."/>
            <person name="Singh A."/>
            <person name="Thomas B.C."/>
            <person name="Banfield J.F."/>
        </authorList>
    </citation>
    <scope>NUCLEOTIDE SEQUENCE [LARGE SCALE GENOMIC DNA]</scope>
    <source>
        <strain evidence="1">AMDSBA4</strain>
    </source>
</reference>
<gene>
    <name evidence="1" type="ORF">C7B46_11525</name>
</gene>
<organism evidence="1 2">
    <name type="scientific">Sulfobacillus benefaciens</name>
    <dbReference type="NCBI Taxonomy" id="453960"/>
    <lineage>
        <taxon>Bacteria</taxon>
        <taxon>Bacillati</taxon>
        <taxon>Bacillota</taxon>
        <taxon>Clostridia</taxon>
        <taxon>Eubacteriales</taxon>
        <taxon>Clostridiales Family XVII. Incertae Sedis</taxon>
        <taxon>Sulfobacillus</taxon>
    </lineage>
</organism>
<protein>
    <recommendedName>
        <fullName evidence="3">Viral coat protein P2 N-terminal domain-containing protein</fullName>
    </recommendedName>
</protein>
<dbReference type="Proteomes" id="UP000242972">
    <property type="component" value="Unassembled WGS sequence"/>
</dbReference>
<comment type="caution">
    <text evidence="1">The sequence shown here is derived from an EMBL/GenBank/DDBJ whole genome shotgun (WGS) entry which is preliminary data.</text>
</comment>
<dbReference type="AlphaFoldDB" id="A0A2T2XEW2"/>
<evidence type="ECO:0000313" key="2">
    <source>
        <dbReference type="Proteomes" id="UP000242972"/>
    </source>
</evidence>
<evidence type="ECO:0008006" key="3">
    <source>
        <dbReference type="Google" id="ProtNLM"/>
    </source>
</evidence>
<accession>A0A2T2XEW2</accession>
<name>A0A2T2XEW2_9FIRM</name>
<proteinExistence type="predicted"/>
<sequence length="320" mass="34889">MRQTIRPLKTVPYAAGQIDIAIPRVGYLSRLWIRFSGTLDNSGTAAGTAGWRSPWELLQSARLNVNGNLFPQSADGYGYELLARAMRPGYVDDSSMGVAVGDNTVEFTTQLPLAVTDANLTGVIWTGNSETTTILETVWRAADDPAFATGPAAGTLSLTGTIEVWGEIFMFGAGEQKPDLSTLHNFTVLSQVLNSTGDQYINLPTLNQVYLRIFHVIENNGVALGYTQGMLDHIKIESYEDPYTISDGEFQSMQNYRYLGKLPLSTGARVIDLYWTRTLRDVINSTGLSLLQSIINVPGGTAIAAPAKIYTYIESMSPLS</sequence>
<evidence type="ECO:0000313" key="1">
    <source>
        <dbReference type="EMBL" id="PSR33025.1"/>
    </source>
</evidence>